<dbReference type="InterPro" id="IPR053168">
    <property type="entry name" value="Glutamic_endopeptidase"/>
</dbReference>
<evidence type="ECO:0000313" key="4">
    <source>
        <dbReference type="Proteomes" id="UP000030711"/>
    </source>
</evidence>
<dbReference type="Gene3D" id="3.90.1320.10">
    <property type="entry name" value="Outer-capsid protein sigma 3, large lobe"/>
    <property type="match status" value="1"/>
</dbReference>
<name>A0A058ZTG5_EUCGR</name>
<evidence type="ECO:0000313" key="3">
    <source>
        <dbReference type="EMBL" id="KCW45093.1"/>
    </source>
</evidence>
<reference evidence="2" key="4">
    <citation type="submission" date="2023-07" db="EMBL/GenBank/DDBJ databases">
        <authorList>
            <person name="Myburg A.A."/>
            <person name="Grattapaglia D."/>
            <person name="Tuskan G.A."/>
            <person name="Hellsten U."/>
            <person name="Hayes R.D."/>
            <person name="Grimwood J."/>
            <person name="Jenkins J."/>
            <person name="Lindquist E."/>
            <person name="Tice H."/>
            <person name="Bauer D."/>
            <person name="Goodstein D.M."/>
            <person name="Dubchak I."/>
            <person name="Poliakov A."/>
            <person name="Mizrachi E."/>
            <person name="Kullan A.R."/>
            <person name="Hussey S.G."/>
            <person name="Pinard D."/>
            <person name="Van D.M."/>
            <person name="Singh P."/>
            <person name="Van J.I."/>
            <person name="Silva-Junior O.B."/>
            <person name="Togawa R.C."/>
            <person name="Pappas M.R."/>
            <person name="Faria D.A."/>
            <person name="Sansaloni C.P."/>
            <person name="Petroli C.D."/>
            <person name="Yang X."/>
            <person name="Ranjan P."/>
            <person name="Tschaplinski T.J."/>
            <person name="Ye C.Y."/>
            <person name="Li T."/>
            <person name="Sterck L."/>
            <person name="Vanneste K."/>
            <person name="Murat F."/>
            <person name="Soler M."/>
            <person name="Clemente H.S."/>
            <person name="Saidi N."/>
            <person name="Cassan-Wang H."/>
            <person name="Dunand C."/>
            <person name="Hefer C.A."/>
            <person name="Bornberg-Bauer E."/>
            <person name="Kersting A.R."/>
            <person name="Vining K."/>
            <person name="Amarasinghe V."/>
            <person name="Ranik M."/>
            <person name="Naithani S."/>
            <person name="Elser J."/>
            <person name="Boyd A.E."/>
            <person name="Liston A."/>
            <person name="Spatafora J.W."/>
            <person name="Dharmwardhana P."/>
            <person name="Raja R."/>
            <person name="Sullivan C."/>
            <person name="Romanel E."/>
            <person name="Alves-Ferreira M."/>
            <person name="Kulheim C."/>
            <person name="Foley W."/>
            <person name="Carocha V."/>
            <person name="Paiva J."/>
            <person name="Kudrna D."/>
            <person name="Brommonschenkel S.H."/>
            <person name="Pasquali G."/>
            <person name="Byrne M."/>
            <person name="Rigault P."/>
            <person name="Tibbits J."/>
            <person name="Spokevicius A."/>
            <person name="Jones R.C."/>
            <person name="Steane D.A."/>
            <person name="Vaillancourt R.E."/>
            <person name="Potts B.M."/>
            <person name="Joubert F."/>
            <person name="Barry K."/>
            <person name="Pappas G.J."/>
            <person name="Strauss S.H."/>
            <person name="Jaiswal P."/>
            <person name="Grima-Pettenati J."/>
            <person name="Salse J."/>
            <person name="Van D.P."/>
            <person name="Rokhsar D.S."/>
            <person name="Schmutz J."/>
        </authorList>
    </citation>
    <scope>NUCLEOTIDE SEQUENCE</scope>
    <source>
        <tissue evidence="2">Leaf extractions</tissue>
    </source>
</reference>
<evidence type="ECO:0000259" key="1">
    <source>
        <dbReference type="PROSITE" id="PS52045"/>
    </source>
</evidence>
<keyword evidence="4" id="KW-1185">Reference proteome</keyword>
<dbReference type="EMBL" id="MU848407">
    <property type="protein sequence ID" value="KAK2632633.1"/>
    <property type="molecule type" value="Genomic_DNA"/>
</dbReference>
<reference evidence="2" key="2">
    <citation type="journal article" date="2014" name="Nature">
        <title>The genome of Eucalyptus grandis.</title>
        <authorList>
            <person name="Myburg A.A."/>
            <person name="Grattapaglia D."/>
            <person name="Tuskan G.A."/>
            <person name="Hellsten U."/>
            <person name="Hayes R.D."/>
            <person name="Grimwood J."/>
            <person name="Jenkins J."/>
            <person name="Lindquist E."/>
            <person name="Tice H."/>
            <person name="Bauer D."/>
            <person name="Goodstein D.M."/>
            <person name="Dubchak I."/>
            <person name="Poliakov A."/>
            <person name="Mizrachi E."/>
            <person name="Kullan A.R."/>
            <person name="Hussey S.G."/>
            <person name="Pinard D."/>
            <person name="van der Merwe K."/>
            <person name="Singh P."/>
            <person name="van Jaarsveld I."/>
            <person name="Silva-Junior O.B."/>
            <person name="Togawa R.C."/>
            <person name="Pappas M.R."/>
            <person name="Faria D.A."/>
            <person name="Sansaloni C.P."/>
            <person name="Petroli C.D."/>
            <person name="Yang X."/>
            <person name="Ranjan P."/>
            <person name="Tschaplinski T.J."/>
            <person name="Ye C.Y."/>
            <person name="Li T."/>
            <person name="Sterck L."/>
            <person name="Vanneste K."/>
            <person name="Murat F."/>
            <person name="Soler M."/>
            <person name="Clemente H.S."/>
            <person name="Saidi N."/>
            <person name="Cassan-Wang H."/>
            <person name="Dunand C."/>
            <person name="Hefer C.A."/>
            <person name="Bornberg-Bauer E."/>
            <person name="Kersting A.R."/>
            <person name="Vining K."/>
            <person name="Amarasinghe V."/>
            <person name="Ranik M."/>
            <person name="Naithani S."/>
            <person name="Elser J."/>
            <person name="Boyd A.E."/>
            <person name="Liston A."/>
            <person name="Spatafora J.W."/>
            <person name="Dharmwardhana P."/>
            <person name="Raja R."/>
            <person name="Sullivan C."/>
            <person name="Romanel E."/>
            <person name="Alves-Ferreira M."/>
            <person name="Kulheim C."/>
            <person name="Foley W."/>
            <person name="Carocha V."/>
            <person name="Paiva J."/>
            <person name="Kudrna D."/>
            <person name="Brommonschenkel S.H."/>
            <person name="Pasquali G."/>
            <person name="Byrne M."/>
            <person name="Rigault P."/>
            <person name="Tibbits J."/>
            <person name="Spokevicius A."/>
            <person name="Jones R.C."/>
            <person name="Steane D.A."/>
            <person name="Vaillancourt R.E."/>
            <person name="Potts B.M."/>
            <person name="Joubert F."/>
            <person name="Barry K."/>
            <person name="Pappas G.J."/>
            <person name="Strauss S.H."/>
            <person name="Jaiswal P."/>
            <person name="Grima-Pettenati J."/>
            <person name="Salse J."/>
            <person name="Van de Peer Y."/>
            <person name="Rokhsar D.S."/>
            <person name="Schmutz J."/>
        </authorList>
    </citation>
    <scope>NUCLEOTIDE SEQUENCE</scope>
    <source>
        <tissue evidence="2">Leaf extractions</tissue>
    </source>
</reference>
<reference evidence="2" key="3">
    <citation type="submission" date="2023-04" db="EMBL/GenBank/DDBJ databases">
        <title>WGS assembly of Eucalyptus grandis.</title>
        <authorList>
            <person name="Myburg A."/>
            <person name="Grattapaglia D."/>
            <person name="Tuskan G."/>
            <person name="Hellsten U."/>
            <person name="Hayes R."/>
            <person name="Grimwood J."/>
            <person name="Jenkins J."/>
            <person name="Lindquist E."/>
            <person name="Tice H."/>
            <person name="Bauer D."/>
            <person name="Goodstein D."/>
            <person name="Dubchak I."/>
            <person name="Poliakov A."/>
            <person name="Mizrachi E."/>
            <person name="Kullan A."/>
            <person name="Hussey S."/>
            <person name="Pinard D."/>
            <person name="Van D."/>
            <person name="Singh P."/>
            <person name="Van J."/>
            <person name="Silva-Junior O."/>
            <person name="Togawa R."/>
            <person name="Pappas M."/>
            <person name="Faria D."/>
            <person name="Sansaloni C."/>
            <person name="Petroli C."/>
            <person name="Yang X."/>
            <person name="Ranjan P."/>
            <person name="Tschaplinski T."/>
            <person name="Ye C."/>
            <person name="Li T."/>
            <person name="Sterck L."/>
            <person name="Vanneste K."/>
            <person name="Murat F."/>
            <person name="Soler M."/>
            <person name="Clemente H."/>
            <person name="Saidi N."/>
            <person name="Cassan-Wang H."/>
            <person name="Dunand C."/>
            <person name="Hefer C."/>
            <person name="Bornberg-Bauer E."/>
            <person name="Kersting A."/>
            <person name="Vining K."/>
            <person name="Amarasinghe V."/>
            <person name="Ranik M."/>
            <person name="Naithani S."/>
            <person name="Elser J."/>
            <person name="Boyd A."/>
            <person name="Liston A."/>
            <person name="Spatafora J."/>
            <person name="Dharmwardhana P."/>
            <person name="Raja R."/>
            <person name="Sullivan C."/>
            <person name="Romanel E."/>
            <person name="Alves-Ferreira M."/>
            <person name="Kulheim C."/>
            <person name="Foley W."/>
            <person name="Carocha V."/>
            <person name="Paiva J."/>
            <person name="Kudrna D."/>
            <person name="Brommonschenkel S."/>
            <person name="Pasquali G."/>
            <person name="Byrne M."/>
            <person name="Rigault P."/>
            <person name="Tibbits J."/>
            <person name="Spokevicius A."/>
            <person name="Jones R."/>
            <person name="Steane D."/>
            <person name="Vaillancourt R."/>
            <person name="Potts B."/>
            <person name="Joubert F."/>
            <person name="Barry K."/>
            <person name="Pappas G."/>
            <person name="Strauss S."/>
            <person name="Jaiswal P."/>
            <person name="Grima-Pettenati J."/>
            <person name="Salse J."/>
            <person name="Van D."/>
            <person name="Rokhsar D."/>
            <person name="Schmutz J."/>
        </authorList>
    </citation>
    <scope>NUCLEOTIDE SEQUENCE</scope>
    <source>
        <tissue evidence="2">Leaf extractions</tissue>
    </source>
</reference>
<dbReference type="InterPro" id="IPR004314">
    <property type="entry name" value="Neprosin"/>
</dbReference>
<evidence type="ECO:0000313" key="2">
    <source>
        <dbReference type="EMBL" id="KAK2632633.1"/>
    </source>
</evidence>
<gene>
    <name evidence="3" type="ORF">EUGRSUZ_L01300</name>
</gene>
<dbReference type="PANTHER" id="PTHR31589:SF221">
    <property type="entry name" value="LIGASE, PUTATIVE (DUF239)-RELATED"/>
    <property type="match status" value="1"/>
</dbReference>
<dbReference type="PANTHER" id="PTHR31589">
    <property type="entry name" value="PROTEIN, PUTATIVE (DUF239)-RELATED-RELATED"/>
    <property type="match status" value="1"/>
</dbReference>
<protein>
    <recommendedName>
        <fullName evidence="1">Neprosin PEP catalytic domain-containing protein</fullName>
    </recommendedName>
</protein>
<dbReference type="InParanoid" id="A0A058ZTG5"/>
<dbReference type="eggNOG" id="ENOG502SJCP">
    <property type="taxonomic scope" value="Eukaryota"/>
</dbReference>
<dbReference type="Pfam" id="PF03080">
    <property type="entry name" value="Neprosin"/>
    <property type="match status" value="1"/>
</dbReference>
<organism evidence="3">
    <name type="scientific">Eucalyptus grandis</name>
    <name type="common">Flooded gum</name>
    <dbReference type="NCBI Taxonomy" id="71139"/>
    <lineage>
        <taxon>Eukaryota</taxon>
        <taxon>Viridiplantae</taxon>
        <taxon>Streptophyta</taxon>
        <taxon>Embryophyta</taxon>
        <taxon>Tracheophyta</taxon>
        <taxon>Spermatophyta</taxon>
        <taxon>Magnoliopsida</taxon>
        <taxon>eudicotyledons</taxon>
        <taxon>Gunneridae</taxon>
        <taxon>Pentapetalae</taxon>
        <taxon>rosids</taxon>
        <taxon>malvids</taxon>
        <taxon>Myrtales</taxon>
        <taxon>Myrtaceae</taxon>
        <taxon>Myrtoideae</taxon>
        <taxon>Eucalypteae</taxon>
        <taxon>Eucalyptus</taxon>
    </lineage>
</organism>
<dbReference type="STRING" id="71139.A0A058ZTG5"/>
<sequence length="203" mass="23134">MGARATINLWNPAVVYPEVSFSQIWLEAGPEESLNTVETGWLVDTVSYPRNQAKMFTFYTGSRYAPNNLLLPVSIYDGPQVEITIAIWKDQVTGDWWLRIQDENVGYWHKDLFTHLKGPAEAIHWGGEIVNTKPRVLIRFGGASYFRHLKFLDDGFIERDPVNLQTFVTKPNCYDLLLYMDPPGTFGVNFYYGGPGFSSQCPI</sequence>
<dbReference type="Proteomes" id="UP000030711">
    <property type="component" value="Unassembled WGS sequence"/>
</dbReference>
<feature type="domain" description="Neprosin PEP catalytic" evidence="1">
    <location>
        <begin position="1"/>
        <end position="202"/>
    </location>
</feature>
<dbReference type="AlphaFoldDB" id="A0A058ZTG5"/>
<reference evidence="3" key="1">
    <citation type="submission" date="2013-07" db="EMBL/GenBank/DDBJ databases">
        <title>The genome of Eucalyptus grandis.</title>
        <authorList>
            <person name="Schmutz J."/>
            <person name="Hayes R."/>
            <person name="Myburg A."/>
            <person name="Tuskan G."/>
            <person name="Grattapaglia D."/>
            <person name="Rokhsar D.S."/>
        </authorList>
    </citation>
    <scope>NUCLEOTIDE SEQUENCE</scope>
    <source>
        <tissue evidence="3">Leaf extractions</tissue>
    </source>
</reference>
<accession>A0A058ZTG5</accession>
<dbReference type="EMBL" id="KK198923">
    <property type="protein sequence ID" value="KCW45093.1"/>
    <property type="molecule type" value="Genomic_DNA"/>
</dbReference>
<dbReference type="OMA" id="EITIAIW"/>
<dbReference type="PROSITE" id="PS52045">
    <property type="entry name" value="NEPROSIN_PEP_CD"/>
    <property type="match status" value="1"/>
</dbReference>
<dbReference type="Gramene" id="KCW45093">
    <property type="protein sequence ID" value="KCW45093"/>
    <property type="gene ID" value="EUGRSUZ_L01300"/>
</dbReference>
<proteinExistence type="predicted"/>